<accession>R7VZY1</accession>
<evidence type="ECO:0000256" key="2">
    <source>
        <dbReference type="SAM" id="MobiDB-lite"/>
    </source>
</evidence>
<dbReference type="SUPFAM" id="SSF75217">
    <property type="entry name" value="alpha/beta knot"/>
    <property type="match status" value="1"/>
</dbReference>
<dbReference type="Gene3D" id="2.40.50.140">
    <property type="entry name" value="Nucleic acid-binding proteins"/>
    <property type="match status" value="1"/>
</dbReference>
<dbReference type="Pfam" id="PF02598">
    <property type="entry name" value="Methyltrn_RNA_3"/>
    <property type="match status" value="1"/>
</dbReference>
<feature type="region of interest" description="Disordered" evidence="2">
    <location>
        <begin position="269"/>
        <end position="290"/>
    </location>
</feature>
<dbReference type="CDD" id="cd18086">
    <property type="entry name" value="HsC9orf114-like"/>
    <property type="match status" value="1"/>
</dbReference>
<evidence type="ECO:0000256" key="1">
    <source>
        <dbReference type="ARBA" id="ARBA00009841"/>
    </source>
</evidence>
<dbReference type="Gene3D" id="3.40.1280.10">
    <property type="match status" value="1"/>
</dbReference>
<name>R7VZY1_AEGTA</name>
<dbReference type="InterPro" id="IPR029026">
    <property type="entry name" value="tRNA_m1G_MTases_N"/>
</dbReference>
<dbReference type="EnsemblPlants" id="EMT01828">
    <property type="protein sequence ID" value="EMT01828"/>
    <property type="gene ID" value="F775_31712"/>
</dbReference>
<dbReference type="InterPro" id="IPR003750">
    <property type="entry name" value="Put_MeTrfase-C9orf114-like"/>
</dbReference>
<evidence type="ECO:0000313" key="3">
    <source>
        <dbReference type="EnsemblPlants" id="EMT01828"/>
    </source>
</evidence>
<dbReference type="InterPro" id="IPR012340">
    <property type="entry name" value="NA-bd_OB-fold"/>
</dbReference>
<organism evidence="3">
    <name type="scientific">Aegilops tauschii</name>
    <name type="common">Tausch's goatgrass</name>
    <name type="synonym">Aegilops squarrosa</name>
    <dbReference type="NCBI Taxonomy" id="37682"/>
    <lineage>
        <taxon>Eukaryota</taxon>
        <taxon>Viridiplantae</taxon>
        <taxon>Streptophyta</taxon>
        <taxon>Embryophyta</taxon>
        <taxon>Tracheophyta</taxon>
        <taxon>Spermatophyta</taxon>
        <taxon>Magnoliopsida</taxon>
        <taxon>Liliopsida</taxon>
        <taxon>Poales</taxon>
        <taxon>Poaceae</taxon>
        <taxon>BOP clade</taxon>
        <taxon>Pooideae</taxon>
        <taxon>Triticodae</taxon>
        <taxon>Triticeae</taxon>
        <taxon>Triticinae</taxon>
        <taxon>Aegilops</taxon>
    </lineage>
</organism>
<dbReference type="PANTHER" id="PTHR12150:SF13">
    <property type="entry name" value="METHYLTRANSFERASE C9ORF114-RELATED"/>
    <property type="match status" value="1"/>
</dbReference>
<proteinExistence type="inferred from homology"/>
<dbReference type="InterPro" id="IPR029028">
    <property type="entry name" value="Alpha/beta_knot_MTases"/>
</dbReference>
<dbReference type="AlphaFoldDB" id="R7VZY1"/>
<feature type="compositionally biased region" description="Polar residues" evidence="2">
    <location>
        <begin position="269"/>
        <end position="283"/>
    </location>
</feature>
<sequence length="368" mass="41227">MTYITLLHQLAGQIARAAAVFRIDEIVVFDSSPAAENGGGAEEEEESGARFLVRILEYLETPQYLRRRLFPMHKNFKYVGLLPPLDAPHHVRKHEWSEFREGVTLGGDRSKGTLVDVGLSQNVLVEQIVEQGKRVTVAMGTNRDLTPACVRKVVPQSSPSEEMGSYWGYKVRYASNLSGVINDSPYKGLLNWRLLACKPNHVILFDFLEGLVHYLSTPKLHRHLLIAFGGLAGLEESIEEDPNLNGKGANDVFPCYLNTCPNQGSRTIRTESKQPFSGGTSHIPSILPRPHQASRDGELEGFMRHMQIQHCAYPRIGFNAWNRHGMLGGHVMSKMHLGFVFGGQSLDCSTYRFSARVKHCKCKEEVQE</sequence>
<dbReference type="SUPFAM" id="SSF50249">
    <property type="entry name" value="Nucleic acid-binding proteins"/>
    <property type="match status" value="1"/>
</dbReference>
<protein>
    <submittedName>
        <fullName evidence="3">Uncharacterized protein</fullName>
    </submittedName>
</protein>
<dbReference type="PANTHER" id="PTHR12150">
    <property type="entry name" value="CLASS IV SAM-BINDING METHYLTRANSFERASE-RELATED"/>
    <property type="match status" value="1"/>
</dbReference>
<reference evidence="3" key="1">
    <citation type="submission" date="2015-06" db="UniProtKB">
        <authorList>
            <consortium name="EnsemblPlants"/>
        </authorList>
    </citation>
    <scope>IDENTIFICATION</scope>
</reference>
<comment type="similarity">
    <text evidence="1">Belongs to the class IV-like SAM-binding methyltransferase superfamily.</text>
</comment>